<evidence type="ECO:0000313" key="1">
    <source>
        <dbReference type="EMBL" id="QDK01170.1"/>
    </source>
</evidence>
<dbReference type="KEGG" id="vg:60336911"/>
<dbReference type="Proteomes" id="UP000320930">
    <property type="component" value="Segment"/>
</dbReference>
<protein>
    <submittedName>
        <fullName evidence="1">Uncharacterized protein</fullName>
    </submittedName>
</protein>
<evidence type="ECO:0000313" key="2">
    <source>
        <dbReference type="Proteomes" id="UP000320930"/>
    </source>
</evidence>
<dbReference type="GeneID" id="60336911"/>
<keyword evidence="2" id="KW-1185">Reference proteome</keyword>
<dbReference type="RefSeq" id="YP_009965190.1">
    <property type="nucleotide sequence ID" value="NC_051739.1"/>
</dbReference>
<accession>A0A514TWU8</accession>
<organism evidence="1 2">
    <name type="scientific">Mycobacterium phage Purky</name>
    <dbReference type="NCBI Taxonomy" id="2593351"/>
    <lineage>
        <taxon>Viruses</taxon>
        <taxon>Duplodnaviria</taxon>
        <taxon>Heunggongvirae</taxon>
        <taxon>Uroviricota</taxon>
        <taxon>Caudoviricetes</taxon>
        <taxon>Pclasvirinae</taxon>
        <taxon>Purkyvirus</taxon>
        <taxon>Purkyvirus purky</taxon>
    </lineage>
</organism>
<name>A0A514TWU8_9CAUD</name>
<dbReference type="EMBL" id="MN096355">
    <property type="protein sequence ID" value="QDK01170.1"/>
    <property type="molecule type" value="Genomic_DNA"/>
</dbReference>
<proteinExistence type="predicted"/>
<sequence>MAEFPTLAEFLYLHQDRATSNLDTGNEECRCGRQGSTPWREHVQDEWHKARTIETVEQLDALPEMSVVGLDIDGNRFPIVKDEAWFGPMCITAFDRADLVAALHLGPARLLWHPEVDRG</sequence>
<gene>
    <name evidence="1" type="primary">66</name>
    <name evidence="1" type="ORF">SEA_PURKY_67</name>
</gene>
<reference evidence="1 2" key="1">
    <citation type="submission" date="2019-06" db="EMBL/GenBank/DDBJ databases">
        <authorList>
            <person name="English H.B."/>
            <person name="Hanline L.C."/>
            <person name="Salsman M.A."/>
            <person name="Wilgus G.V."/>
            <person name="Purks T."/>
            <person name="Korey C.A."/>
            <person name="Delesalle V.A."/>
            <person name="Garlena R.A."/>
            <person name="Russell D.A."/>
            <person name="Pope W.H."/>
            <person name="Jacobs-Sera D."/>
            <person name="Hatfull G.F."/>
        </authorList>
    </citation>
    <scope>NUCLEOTIDE SEQUENCE [LARGE SCALE GENOMIC DNA]</scope>
</reference>